<feature type="transmembrane region" description="Helical" evidence="1">
    <location>
        <begin position="90"/>
        <end position="107"/>
    </location>
</feature>
<dbReference type="OrthoDB" id="9770040at2"/>
<feature type="transmembrane region" description="Helical" evidence="1">
    <location>
        <begin position="113"/>
        <end position="132"/>
    </location>
</feature>
<dbReference type="EMBL" id="FOUI01000010">
    <property type="protein sequence ID" value="SFM63797.1"/>
    <property type="molecule type" value="Genomic_DNA"/>
</dbReference>
<dbReference type="Proteomes" id="UP000243629">
    <property type="component" value="Unassembled WGS sequence"/>
</dbReference>
<organism evidence="2 3">
    <name type="scientific">Halopseudomonas yangmingensis</name>
    <dbReference type="NCBI Taxonomy" id="1720063"/>
    <lineage>
        <taxon>Bacteria</taxon>
        <taxon>Pseudomonadati</taxon>
        <taxon>Pseudomonadota</taxon>
        <taxon>Gammaproteobacteria</taxon>
        <taxon>Pseudomonadales</taxon>
        <taxon>Pseudomonadaceae</taxon>
        <taxon>Halopseudomonas</taxon>
    </lineage>
</organism>
<dbReference type="RefSeq" id="WP_093476354.1">
    <property type="nucleotide sequence ID" value="NZ_FOUI01000010.1"/>
</dbReference>
<keyword evidence="3" id="KW-1185">Reference proteome</keyword>
<protein>
    <submittedName>
        <fullName evidence="2">Uncharacterized protein involved in response to NO</fullName>
    </submittedName>
</protein>
<dbReference type="InterPro" id="IPR010266">
    <property type="entry name" value="NnrS"/>
</dbReference>
<accession>A0A1I4SH58</accession>
<evidence type="ECO:0000313" key="3">
    <source>
        <dbReference type="Proteomes" id="UP000243629"/>
    </source>
</evidence>
<reference evidence="3" key="1">
    <citation type="submission" date="2016-10" db="EMBL/GenBank/DDBJ databases">
        <authorList>
            <person name="Varghese N."/>
            <person name="Submissions S."/>
        </authorList>
    </citation>
    <scope>NUCLEOTIDE SEQUENCE [LARGE SCALE GENOMIC DNA]</scope>
    <source>
        <strain evidence="3">DSM 24213</strain>
    </source>
</reference>
<feature type="transmembrane region" description="Helical" evidence="1">
    <location>
        <begin position="275"/>
        <end position="296"/>
    </location>
</feature>
<feature type="transmembrane region" description="Helical" evidence="1">
    <location>
        <begin position="340"/>
        <end position="359"/>
    </location>
</feature>
<sequence>MLSWMQQRLEVISGCAFRSFFLLSAAAAVLLIGLWLGFLHSGRGIAFGVAGPFAWHLHEMLWGLSLAALIGFLLTALPEFVKASEPPRRLIVLLALLWLAGRLAALTAGWLGYWPLLLLHWALLLLLCRWVLPPLWRDPRRRHRGFLWGLLLLCVLRLGLDQALLRGAPAMPWLHATLHLFMLLILLAHGRISLRIVNRHLDALQITERRFLPRPPLRHLATSLIALYALVQLLASLVPGLLSPALQGWLALAAAAALLNLLNDWRIGRELWQPHVILLFALPLCMAVGYGLLGFAQLGAGIALSAGWHWLGIAALGLSLLVVMSIAGRLHSGLDLDRRAWLPVAGLLLLGSVLARSLSTLGHDWLFWISLSACAWMLAFACWAVWLWPVLTRLRPGQQGC</sequence>
<dbReference type="AlphaFoldDB" id="A0A1I4SH58"/>
<dbReference type="Pfam" id="PF05940">
    <property type="entry name" value="NnrS"/>
    <property type="match status" value="1"/>
</dbReference>
<name>A0A1I4SH58_9GAMM</name>
<feature type="transmembrane region" description="Helical" evidence="1">
    <location>
        <begin position="365"/>
        <end position="388"/>
    </location>
</feature>
<feature type="transmembrane region" description="Helical" evidence="1">
    <location>
        <begin position="20"/>
        <end position="40"/>
    </location>
</feature>
<gene>
    <name evidence="2" type="ORF">SAMN05216217_11034</name>
</gene>
<feature type="transmembrane region" description="Helical" evidence="1">
    <location>
        <begin position="172"/>
        <end position="190"/>
    </location>
</feature>
<feature type="transmembrane region" description="Helical" evidence="1">
    <location>
        <begin position="144"/>
        <end position="160"/>
    </location>
</feature>
<keyword evidence="1" id="KW-0812">Transmembrane</keyword>
<feature type="transmembrane region" description="Helical" evidence="1">
    <location>
        <begin position="308"/>
        <end position="328"/>
    </location>
</feature>
<feature type="transmembrane region" description="Helical" evidence="1">
    <location>
        <begin position="60"/>
        <end position="78"/>
    </location>
</feature>
<evidence type="ECO:0000256" key="1">
    <source>
        <dbReference type="SAM" id="Phobius"/>
    </source>
</evidence>
<feature type="transmembrane region" description="Helical" evidence="1">
    <location>
        <begin position="244"/>
        <end position="263"/>
    </location>
</feature>
<evidence type="ECO:0000313" key="2">
    <source>
        <dbReference type="EMBL" id="SFM63797.1"/>
    </source>
</evidence>
<keyword evidence="1" id="KW-0472">Membrane</keyword>
<feature type="transmembrane region" description="Helical" evidence="1">
    <location>
        <begin position="219"/>
        <end position="238"/>
    </location>
</feature>
<dbReference type="STRING" id="1720063.SAMN05216217_11034"/>
<proteinExistence type="predicted"/>
<keyword evidence="1" id="KW-1133">Transmembrane helix</keyword>